<feature type="chain" id="PRO_5043664008" evidence="8">
    <location>
        <begin position="23"/>
        <end position="431"/>
    </location>
</feature>
<proteinExistence type="predicted"/>
<evidence type="ECO:0000256" key="2">
    <source>
        <dbReference type="ARBA" id="ARBA00022692"/>
    </source>
</evidence>
<comment type="subcellular location">
    <subcellularLocation>
        <location evidence="1">Membrane</location>
        <topology evidence="1">Single-pass type I membrane protein</topology>
    </subcellularLocation>
</comment>
<evidence type="ECO:0000259" key="9">
    <source>
        <dbReference type="PROSITE" id="PS50835"/>
    </source>
</evidence>
<sequence>MPSMTCSPLIIVLLLLFWDVWSYEAPEDKQDEFARRPCPAFLTFTNAAYLAGVTVELPCHCKPQQVQSVVWFYRTHAGSSEETRALTDHHGNKLLDTGLVPHSNDLRSRFAIRLFSLLIFRAQPDDSGLYICGSANKDFFFGYDVDIQKAHSVSFPLMLTPERTSHKQKQTKDPKSVQPLYRVFTHYRPWSVCDRCGVPGEQVRVGLCYIHSKYLHIRYRRANETVSSCGSGAVPKAFVSLKQNRVQAKLEVQSCQVTCPSQPTPSSKVLALMSFLGHSSASMPVEVPVFFLSHPADSVLTLGCPGARPNMAVAWDRGSEPIYRSDHLAGNKLAAQPSRLLIDTGHNLVFQPAKTKDSGAYYCWLQGRRAARINLLVHISFGQSKLIMSHPDFPAATKTLFISYAAMTAVFCLLLFGRTVVRYLQDTKNKA</sequence>
<dbReference type="InterPro" id="IPR013106">
    <property type="entry name" value="Ig_V-set"/>
</dbReference>
<evidence type="ECO:0000256" key="3">
    <source>
        <dbReference type="ARBA" id="ARBA00022729"/>
    </source>
</evidence>
<evidence type="ECO:0000313" key="11">
    <source>
        <dbReference type="Proteomes" id="UP000693946"/>
    </source>
</evidence>
<comment type="caution">
    <text evidence="10">The sequence shown here is derived from an EMBL/GenBank/DDBJ whole genome shotgun (WGS) entry which is preliminary data.</text>
</comment>
<dbReference type="AlphaFoldDB" id="A0AAV6SQD4"/>
<keyword evidence="4 7" id="KW-1133">Transmembrane helix</keyword>
<evidence type="ECO:0000256" key="5">
    <source>
        <dbReference type="ARBA" id="ARBA00023136"/>
    </source>
</evidence>
<dbReference type="InterPro" id="IPR007110">
    <property type="entry name" value="Ig-like_dom"/>
</dbReference>
<evidence type="ECO:0000256" key="7">
    <source>
        <dbReference type="SAM" id="Phobius"/>
    </source>
</evidence>
<evidence type="ECO:0000256" key="6">
    <source>
        <dbReference type="ARBA" id="ARBA00023180"/>
    </source>
</evidence>
<keyword evidence="2 7" id="KW-0812">Transmembrane</keyword>
<reference evidence="10 11" key="1">
    <citation type="journal article" date="2021" name="Sci. Rep.">
        <title>Chromosome anchoring in Senegalese sole (Solea senegalensis) reveals sex-associated markers and genome rearrangements in flatfish.</title>
        <authorList>
            <person name="Guerrero-Cozar I."/>
            <person name="Gomez-Garrido J."/>
            <person name="Berbel C."/>
            <person name="Martinez-Blanch J.F."/>
            <person name="Alioto T."/>
            <person name="Claros M.G."/>
            <person name="Gagnaire P.A."/>
            <person name="Manchado M."/>
        </authorList>
    </citation>
    <scope>NUCLEOTIDE SEQUENCE [LARGE SCALE GENOMIC DNA]</scope>
    <source>
        <strain evidence="10">Sse05_10M</strain>
    </source>
</reference>
<feature type="domain" description="Ig-like" evidence="9">
    <location>
        <begin position="284"/>
        <end position="374"/>
    </location>
</feature>
<gene>
    <name evidence="10" type="ORF">JOB18_004875</name>
</gene>
<name>A0AAV6SQD4_SOLSE</name>
<dbReference type="SMART" id="SM00409">
    <property type="entry name" value="IG"/>
    <property type="match status" value="2"/>
</dbReference>
<dbReference type="PANTHER" id="PTHR32178:SF7">
    <property type="entry name" value="IG-LIKE V-TYPE DOMAIN-CONTAINING PROTEIN FAM187A"/>
    <property type="match status" value="1"/>
</dbReference>
<dbReference type="GO" id="GO:0016020">
    <property type="term" value="C:membrane"/>
    <property type="evidence" value="ECO:0007669"/>
    <property type="project" value="UniProtKB-SubCell"/>
</dbReference>
<dbReference type="PANTHER" id="PTHR32178">
    <property type="entry name" value="FAM187"/>
    <property type="match status" value="1"/>
</dbReference>
<protein>
    <submittedName>
        <fullName evidence="10">Ig-like V-type domain-containing protein FAM187A</fullName>
    </submittedName>
</protein>
<accession>A0AAV6SQD4</accession>
<keyword evidence="5 7" id="KW-0472">Membrane</keyword>
<evidence type="ECO:0000256" key="8">
    <source>
        <dbReference type="SAM" id="SignalP"/>
    </source>
</evidence>
<dbReference type="InterPro" id="IPR039311">
    <property type="entry name" value="FAM187A/B"/>
</dbReference>
<evidence type="ECO:0000313" key="10">
    <source>
        <dbReference type="EMBL" id="KAG7519255.1"/>
    </source>
</evidence>
<organism evidence="10 11">
    <name type="scientific">Solea senegalensis</name>
    <name type="common">Senegalese sole</name>
    <dbReference type="NCBI Taxonomy" id="28829"/>
    <lineage>
        <taxon>Eukaryota</taxon>
        <taxon>Metazoa</taxon>
        <taxon>Chordata</taxon>
        <taxon>Craniata</taxon>
        <taxon>Vertebrata</taxon>
        <taxon>Euteleostomi</taxon>
        <taxon>Actinopterygii</taxon>
        <taxon>Neopterygii</taxon>
        <taxon>Teleostei</taxon>
        <taxon>Neoteleostei</taxon>
        <taxon>Acanthomorphata</taxon>
        <taxon>Carangaria</taxon>
        <taxon>Pleuronectiformes</taxon>
        <taxon>Pleuronectoidei</taxon>
        <taxon>Soleidae</taxon>
        <taxon>Solea</taxon>
    </lineage>
</organism>
<dbReference type="Pfam" id="PF07686">
    <property type="entry name" value="V-set"/>
    <property type="match status" value="1"/>
</dbReference>
<keyword evidence="3 8" id="KW-0732">Signal</keyword>
<dbReference type="PROSITE" id="PS50835">
    <property type="entry name" value="IG_LIKE"/>
    <property type="match status" value="2"/>
</dbReference>
<keyword evidence="11" id="KW-1185">Reference proteome</keyword>
<keyword evidence="6" id="KW-0325">Glycoprotein</keyword>
<dbReference type="InterPro" id="IPR003599">
    <property type="entry name" value="Ig_sub"/>
</dbReference>
<feature type="domain" description="Ig-like" evidence="9">
    <location>
        <begin position="39"/>
        <end position="154"/>
    </location>
</feature>
<dbReference type="Proteomes" id="UP000693946">
    <property type="component" value="Linkage Group LG11"/>
</dbReference>
<feature type="transmembrane region" description="Helical" evidence="7">
    <location>
        <begin position="401"/>
        <end position="421"/>
    </location>
</feature>
<evidence type="ECO:0000256" key="1">
    <source>
        <dbReference type="ARBA" id="ARBA00004479"/>
    </source>
</evidence>
<feature type="signal peptide" evidence="8">
    <location>
        <begin position="1"/>
        <end position="22"/>
    </location>
</feature>
<dbReference type="EMBL" id="JAGKHQ010000003">
    <property type="protein sequence ID" value="KAG7519255.1"/>
    <property type="molecule type" value="Genomic_DNA"/>
</dbReference>
<evidence type="ECO:0000256" key="4">
    <source>
        <dbReference type="ARBA" id="ARBA00022989"/>
    </source>
</evidence>